<dbReference type="GO" id="GO:0046872">
    <property type="term" value="F:metal ion binding"/>
    <property type="evidence" value="ECO:0007669"/>
    <property type="project" value="UniProtKB-KW"/>
</dbReference>
<gene>
    <name evidence="6" type="ORF">SAMN04488558_10971</name>
</gene>
<name>A0A1H9FL86_9LACT</name>
<reference evidence="6 7" key="1">
    <citation type="submission" date="2016-10" db="EMBL/GenBank/DDBJ databases">
        <authorList>
            <person name="de Groot N.N."/>
        </authorList>
    </citation>
    <scope>NUCLEOTIDE SEQUENCE [LARGE SCALE GENOMIC DNA]</scope>
    <source>
        <strain evidence="6 7">DSM 15695</strain>
    </source>
</reference>
<sequence>MDGIASDQEIIRILNRLVSFYGQQDWWEDPNRIADWVAMILIQQTNQTNAELALANLKGQLSLEALLAIDLTELEQLVYPAGFYRQKARYIKALMQWFADQGGEIAKFTQVPTADLRQELLKIKGVGQETADVMLLYIFERNVFICDQYAMRLFRRLGLGDYRTYSQMRLAVNHLVEGIPHKLCKEWHACIDVHGKHFRRHKDMDESWLFPEN</sequence>
<evidence type="ECO:0000259" key="5">
    <source>
        <dbReference type="SMART" id="SM00478"/>
    </source>
</evidence>
<dbReference type="PIRSF" id="PIRSF001435">
    <property type="entry name" value="Nth"/>
    <property type="match status" value="1"/>
</dbReference>
<dbReference type="SMART" id="SM00478">
    <property type="entry name" value="ENDO3c"/>
    <property type="match status" value="1"/>
</dbReference>
<keyword evidence="2" id="KW-0479">Metal-binding</keyword>
<evidence type="ECO:0000256" key="4">
    <source>
        <dbReference type="ARBA" id="ARBA00023014"/>
    </source>
</evidence>
<dbReference type="RefSeq" id="WP_234971700.1">
    <property type="nucleotide sequence ID" value="NZ_FOEN01000009.1"/>
</dbReference>
<organism evidence="6 7">
    <name type="scientific">Ignavigranum ruoffiae</name>
    <dbReference type="NCBI Taxonomy" id="89093"/>
    <lineage>
        <taxon>Bacteria</taxon>
        <taxon>Bacillati</taxon>
        <taxon>Bacillota</taxon>
        <taxon>Bacilli</taxon>
        <taxon>Lactobacillales</taxon>
        <taxon>Aerococcaceae</taxon>
        <taxon>Ignavigranum</taxon>
    </lineage>
</organism>
<accession>A0A1H9FL86</accession>
<dbReference type="Gene3D" id="1.10.1670.10">
    <property type="entry name" value="Helix-hairpin-Helix base-excision DNA repair enzymes (C-terminal)"/>
    <property type="match status" value="1"/>
</dbReference>
<evidence type="ECO:0000256" key="2">
    <source>
        <dbReference type="ARBA" id="ARBA00022723"/>
    </source>
</evidence>
<dbReference type="Gene3D" id="1.10.340.30">
    <property type="entry name" value="Hypothetical protein, domain 2"/>
    <property type="match status" value="1"/>
</dbReference>
<dbReference type="InterPro" id="IPR003265">
    <property type="entry name" value="HhH-GPD_domain"/>
</dbReference>
<keyword evidence="7" id="KW-1185">Reference proteome</keyword>
<evidence type="ECO:0000256" key="1">
    <source>
        <dbReference type="ARBA" id="ARBA00022485"/>
    </source>
</evidence>
<dbReference type="Proteomes" id="UP000198833">
    <property type="component" value="Unassembled WGS sequence"/>
</dbReference>
<feature type="domain" description="HhH-GPD" evidence="5">
    <location>
        <begin position="41"/>
        <end position="197"/>
    </location>
</feature>
<proteinExistence type="predicted"/>
<dbReference type="GO" id="GO:0006284">
    <property type="term" value="P:base-excision repair"/>
    <property type="evidence" value="ECO:0007669"/>
    <property type="project" value="InterPro"/>
</dbReference>
<dbReference type="Pfam" id="PF00730">
    <property type="entry name" value="HhH-GPD"/>
    <property type="match status" value="1"/>
</dbReference>
<dbReference type="GO" id="GO:0051539">
    <property type="term" value="F:4 iron, 4 sulfur cluster binding"/>
    <property type="evidence" value="ECO:0007669"/>
    <property type="project" value="UniProtKB-KW"/>
</dbReference>
<evidence type="ECO:0000313" key="6">
    <source>
        <dbReference type="EMBL" id="SEQ38108.1"/>
    </source>
</evidence>
<dbReference type="PANTHER" id="PTHR10359:SF19">
    <property type="entry name" value="DNA REPAIR GLYCOSYLASE MJ1434-RELATED"/>
    <property type="match status" value="1"/>
</dbReference>
<evidence type="ECO:0000256" key="3">
    <source>
        <dbReference type="ARBA" id="ARBA00023004"/>
    </source>
</evidence>
<protein>
    <submittedName>
        <fullName evidence="6">DNA-3-methyladenine glycosylase III</fullName>
    </submittedName>
</protein>
<dbReference type="STRING" id="89093.SAMN04488558_10971"/>
<dbReference type="EMBL" id="FOEN01000009">
    <property type="protein sequence ID" value="SEQ38108.1"/>
    <property type="molecule type" value="Genomic_DNA"/>
</dbReference>
<keyword evidence="3" id="KW-0408">Iron</keyword>
<keyword evidence="1" id="KW-0004">4Fe-4S</keyword>
<dbReference type="InterPro" id="IPR023170">
    <property type="entry name" value="HhH_base_excis_C"/>
</dbReference>
<keyword evidence="4" id="KW-0411">Iron-sulfur</keyword>
<dbReference type="CDD" id="cd00056">
    <property type="entry name" value="ENDO3c"/>
    <property type="match status" value="1"/>
</dbReference>
<dbReference type="SUPFAM" id="SSF48150">
    <property type="entry name" value="DNA-glycosylase"/>
    <property type="match status" value="1"/>
</dbReference>
<dbReference type="InterPro" id="IPR011257">
    <property type="entry name" value="DNA_glycosylase"/>
</dbReference>
<dbReference type="PANTHER" id="PTHR10359">
    <property type="entry name" value="A/G-SPECIFIC ADENINE GLYCOSYLASE/ENDONUCLEASE III"/>
    <property type="match status" value="1"/>
</dbReference>
<evidence type="ECO:0000313" key="7">
    <source>
        <dbReference type="Proteomes" id="UP000198833"/>
    </source>
</evidence>
<dbReference type="GO" id="GO:0003824">
    <property type="term" value="F:catalytic activity"/>
    <property type="evidence" value="ECO:0007669"/>
    <property type="project" value="InterPro"/>
</dbReference>
<dbReference type="AlphaFoldDB" id="A0A1H9FL86"/>